<comment type="subcellular location">
    <subcellularLocation>
        <location evidence="1 7">Nucleus</location>
    </subcellularLocation>
</comment>
<dbReference type="OrthoDB" id="2281547at2759"/>
<keyword evidence="4 7" id="KW-0010">Activator</keyword>
<evidence type="ECO:0000259" key="8">
    <source>
        <dbReference type="Pfam" id="PF10744"/>
    </source>
</evidence>
<sequence>MSKNVDSKNSVSSSVFGIKRLLQLHAFGPVNIDKARTEFKQHIDVIRSICSQFETEVLGDVMKQGSGAESSFGKHFNQLKEQATTESTVIRLQEYLQQSSTLLETALNDKEASKSTVKVQQLENLAKSMGLVSFVDSSQKESGVPSTTITLGGKVIVIDIDIDNDGLVQRAKVTFVSESLQRDHDENLDILLAEDLQTHNFDTFRRNLGTLALLDQLNVEYTPTDFFTLVRNLYKDLRATCNQETLLLSNNILDVLLDGHGIPSLYLDYPGISIAYWINKTKAKTIDWDDVRDTVEQKKIHPSLRQAAKLLISFEESKTSQYFLPPYRSNYMLTFDECEDSINETGNELKIITETKCPRFMQPLRFVKPISSNTSNAIPVRFVAKLDEPIAASDIIVHKLAEATGVVKGKKCIYHIDSSVVP</sequence>
<evidence type="ECO:0000313" key="9">
    <source>
        <dbReference type="EMBL" id="ORZ18908.1"/>
    </source>
</evidence>
<evidence type="ECO:0000313" key="10">
    <source>
        <dbReference type="Proteomes" id="UP000193560"/>
    </source>
</evidence>
<organism evidence="9 10">
    <name type="scientific">Absidia repens</name>
    <dbReference type="NCBI Taxonomy" id="90262"/>
    <lineage>
        <taxon>Eukaryota</taxon>
        <taxon>Fungi</taxon>
        <taxon>Fungi incertae sedis</taxon>
        <taxon>Mucoromycota</taxon>
        <taxon>Mucoromycotina</taxon>
        <taxon>Mucoromycetes</taxon>
        <taxon>Mucorales</taxon>
        <taxon>Cunninghamellaceae</taxon>
        <taxon>Absidia</taxon>
    </lineage>
</organism>
<evidence type="ECO:0000256" key="5">
    <source>
        <dbReference type="ARBA" id="ARBA00023163"/>
    </source>
</evidence>
<evidence type="ECO:0000256" key="3">
    <source>
        <dbReference type="ARBA" id="ARBA00023015"/>
    </source>
</evidence>
<dbReference type="Proteomes" id="UP000193560">
    <property type="component" value="Unassembled WGS sequence"/>
</dbReference>
<dbReference type="GO" id="GO:0016592">
    <property type="term" value="C:mediator complex"/>
    <property type="evidence" value="ECO:0007669"/>
    <property type="project" value="InterPro"/>
</dbReference>
<evidence type="ECO:0000256" key="7">
    <source>
        <dbReference type="RuleBase" id="RU364059"/>
    </source>
</evidence>
<comment type="similarity">
    <text evidence="2 7">Belongs to the Mediator complex subunit 1 family.</text>
</comment>
<accession>A0A1X2IMA5</accession>
<comment type="caution">
    <text evidence="9">The sequence shown here is derived from an EMBL/GenBank/DDBJ whole genome shotgun (WGS) entry which is preliminary data.</text>
</comment>
<reference evidence="9 10" key="1">
    <citation type="submission" date="2016-07" db="EMBL/GenBank/DDBJ databases">
        <title>Pervasive Adenine N6-methylation of Active Genes in Fungi.</title>
        <authorList>
            <consortium name="DOE Joint Genome Institute"/>
            <person name="Mondo S.J."/>
            <person name="Dannebaum R.O."/>
            <person name="Kuo R.C."/>
            <person name="Labutti K."/>
            <person name="Haridas S."/>
            <person name="Kuo A."/>
            <person name="Salamov A."/>
            <person name="Ahrendt S.R."/>
            <person name="Lipzen A."/>
            <person name="Sullivan W."/>
            <person name="Andreopoulos W.B."/>
            <person name="Clum A."/>
            <person name="Lindquist E."/>
            <person name="Daum C."/>
            <person name="Ramamoorthy G.K."/>
            <person name="Gryganskyi A."/>
            <person name="Culley D."/>
            <person name="Magnuson J.K."/>
            <person name="James T.Y."/>
            <person name="O'Malley M.A."/>
            <person name="Stajich J.E."/>
            <person name="Spatafora J.W."/>
            <person name="Visel A."/>
            <person name="Grigoriev I.V."/>
        </authorList>
    </citation>
    <scope>NUCLEOTIDE SEQUENCE [LARGE SCALE GENOMIC DNA]</scope>
    <source>
        <strain evidence="9 10">NRRL 1336</strain>
    </source>
</reference>
<evidence type="ECO:0000256" key="4">
    <source>
        <dbReference type="ARBA" id="ARBA00023159"/>
    </source>
</evidence>
<evidence type="ECO:0000256" key="1">
    <source>
        <dbReference type="ARBA" id="ARBA00004123"/>
    </source>
</evidence>
<proteinExistence type="inferred from homology"/>
<name>A0A1X2IMA5_9FUNG</name>
<keyword evidence="6 7" id="KW-0539">Nucleus</keyword>
<dbReference type="EMBL" id="MCGE01000008">
    <property type="protein sequence ID" value="ORZ18908.1"/>
    <property type="molecule type" value="Genomic_DNA"/>
</dbReference>
<dbReference type="Pfam" id="PF10744">
    <property type="entry name" value="Med1"/>
    <property type="match status" value="1"/>
</dbReference>
<protein>
    <recommendedName>
        <fullName evidence="7">Mediator of RNA polymerase II transcription subunit 1</fullName>
    </recommendedName>
    <alternativeName>
        <fullName evidence="7">Mediator complex subunit 1</fullName>
    </alternativeName>
</protein>
<dbReference type="GO" id="GO:0003712">
    <property type="term" value="F:transcription coregulator activity"/>
    <property type="evidence" value="ECO:0007669"/>
    <property type="project" value="InterPro"/>
</dbReference>
<dbReference type="STRING" id="90262.A0A1X2IMA5"/>
<keyword evidence="5 7" id="KW-0804">Transcription</keyword>
<comment type="function">
    <text evidence="7">Component of the Mediator complex, a coactivator involved in the regulated transcription of nearly all RNA polymerase II-dependent genes. Mediator functions as a bridge to convey information from gene-specific regulatory proteins to the basal RNA polymerase II transcription machinery. Mediator is recruited to promoters by direct interactions with regulatory proteins and serves as a scaffold for the assembly of a functional preinitiation complex with RNA polymerase II and the general transcription factors.</text>
</comment>
<dbReference type="GO" id="GO:0045944">
    <property type="term" value="P:positive regulation of transcription by RNA polymerase II"/>
    <property type="evidence" value="ECO:0007669"/>
    <property type="project" value="UniProtKB-ARBA"/>
</dbReference>
<evidence type="ECO:0000256" key="6">
    <source>
        <dbReference type="ARBA" id="ARBA00023242"/>
    </source>
</evidence>
<dbReference type="AlphaFoldDB" id="A0A1X2IMA5"/>
<keyword evidence="10" id="KW-1185">Reference proteome</keyword>
<keyword evidence="3 7" id="KW-0805">Transcription regulation</keyword>
<gene>
    <name evidence="9" type="ORF">BCR42DRAFT_478055</name>
</gene>
<dbReference type="InterPro" id="IPR019680">
    <property type="entry name" value="Mediator_Med1"/>
</dbReference>
<evidence type="ECO:0000256" key="2">
    <source>
        <dbReference type="ARBA" id="ARBA00006210"/>
    </source>
</evidence>
<feature type="domain" description="Mediator complex subunit Med1" evidence="8">
    <location>
        <begin position="112"/>
        <end position="422"/>
    </location>
</feature>